<gene>
    <name evidence="2" type="ORF">ENR15_11500</name>
</gene>
<feature type="region of interest" description="Disordered" evidence="1">
    <location>
        <begin position="63"/>
        <end position="83"/>
    </location>
</feature>
<dbReference type="AlphaFoldDB" id="A0A7C3ZKP4"/>
<evidence type="ECO:0000313" key="2">
    <source>
        <dbReference type="EMBL" id="HGG01245.1"/>
    </source>
</evidence>
<reference evidence="2" key="1">
    <citation type="journal article" date="2020" name="mSystems">
        <title>Genome- and Community-Level Interaction Insights into Carbon Utilization and Element Cycling Functions of Hydrothermarchaeota in Hydrothermal Sediment.</title>
        <authorList>
            <person name="Zhou Z."/>
            <person name="Liu Y."/>
            <person name="Xu W."/>
            <person name="Pan J."/>
            <person name="Luo Z.H."/>
            <person name="Li M."/>
        </authorList>
    </citation>
    <scope>NUCLEOTIDE SEQUENCE [LARGE SCALE GENOMIC DNA]</scope>
    <source>
        <strain evidence="2">SpSt-374</strain>
    </source>
</reference>
<comment type="caution">
    <text evidence="2">The sequence shown here is derived from an EMBL/GenBank/DDBJ whole genome shotgun (WGS) entry which is preliminary data.</text>
</comment>
<evidence type="ECO:0000256" key="1">
    <source>
        <dbReference type="SAM" id="MobiDB-lite"/>
    </source>
</evidence>
<dbReference type="EMBL" id="DSPX01000118">
    <property type="protein sequence ID" value="HGG01245.1"/>
    <property type="molecule type" value="Genomic_DNA"/>
</dbReference>
<organism evidence="2">
    <name type="scientific">Planktothricoides sp. SpSt-374</name>
    <dbReference type="NCBI Taxonomy" id="2282167"/>
    <lineage>
        <taxon>Bacteria</taxon>
        <taxon>Bacillati</taxon>
        <taxon>Cyanobacteriota</taxon>
        <taxon>Cyanophyceae</taxon>
        <taxon>Oscillatoriophycideae</taxon>
        <taxon>Oscillatoriales</taxon>
        <taxon>Oscillatoriaceae</taxon>
        <taxon>Planktothricoides</taxon>
    </lineage>
</organism>
<sequence length="83" mass="8870">MFFAIDSTSTRFCHLIMDALREVSPPSGEWWWVFGCSNLHSGAIATRTPSSVPLASPLPPPAAGVGALPTPSNSSLWRFPGTK</sequence>
<proteinExistence type="predicted"/>
<name>A0A7C3ZKP4_9CYAN</name>
<protein>
    <submittedName>
        <fullName evidence="2">Uncharacterized protein</fullName>
    </submittedName>
</protein>
<accession>A0A7C3ZKP4</accession>